<keyword evidence="4" id="KW-0808">Transferase</keyword>
<dbReference type="GO" id="GO:0030915">
    <property type="term" value="C:Smc5-Smc6 complex"/>
    <property type="evidence" value="ECO:0007669"/>
    <property type="project" value="InterPro"/>
</dbReference>
<dbReference type="InterPro" id="IPR026846">
    <property type="entry name" value="Nse2(Mms21)"/>
</dbReference>
<dbReference type="STRING" id="703135.A0A2A9P0B1"/>
<feature type="compositionally biased region" description="Acidic residues" evidence="11">
    <location>
        <begin position="20"/>
        <end position="32"/>
    </location>
</feature>
<evidence type="ECO:0000256" key="7">
    <source>
        <dbReference type="ARBA" id="ARBA00022786"/>
    </source>
</evidence>
<feature type="compositionally biased region" description="Basic residues" evidence="11">
    <location>
        <begin position="7"/>
        <end position="16"/>
    </location>
</feature>
<comment type="similarity">
    <text evidence="3">Belongs to the NSE2 family.</text>
</comment>
<keyword evidence="8" id="KW-0862">Zinc</keyword>
<feature type="region of interest" description="Disordered" evidence="11">
    <location>
        <begin position="227"/>
        <end position="260"/>
    </location>
</feature>
<name>A0A2A9P0B1_9AGAR</name>
<gene>
    <name evidence="13" type="ORF">AMATHDRAFT_72968</name>
</gene>
<evidence type="ECO:0000256" key="2">
    <source>
        <dbReference type="ARBA" id="ARBA00004718"/>
    </source>
</evidence>
<keyword evidence="7" id="KW-0833">Ubl conjugation pathway</keyword>
<comment type="subcellular location">
    <subcellularLocation>
        <location evidence="1">Nucleus</location>
    </subcellularLocation>
</comment>
<dbReference type="UniPathway" id="UPA00886"/>
<keyword evidence="5" id="KW-0479">Metal-binding</keyword>
<evidence type="ECO:0000256" key="8">
    <source>
        <dbReference type="ARBA" id="ARBA00022833"/>
    </source>
</evidence>
<dbReference type="GO" id="GO:0061665">
    <property type="term" value="F:SUMO ligase activity"/>
    <property type="evidence" value="ECO:0007669"/>
    <property type="project" value="TreeGrafter"/>
</dbReference>
<dbReference type="PANTHER" id="PTHR21330:SF1">
    <property type="entry name" value="E3 SUMO-PROTEIN LIGASE NSE2"/>
    <property type="match status" value="1"/>
</dbReference>
<dbReference type="GO" id="GO:0005634">
    <property type="term" value="C:nucleus"/>
    <property type="evidence" value="ECO:0007669"/>
    <property type="project" value="UniProtKB-SubCell"/>
</dbReference>
<evidence type="ECO:0000256" key="5">
    <source>
        <dbReference type="ARBA" id="ARBA00022723"/>
    </source>
</evidence>
<evidence type="ECO:0000256" key="10">
    <source>
        <dbReference type="PROSITE-ProRule" id="PRU00452"/>
    </source>
</evidence>
<proteinExistence type="inferred from homology"/>
<evidence type="ECO:0000313" key="14">
    <source>
        <dbReference type="Proteomes" id="UP000242287"/>
    </source>
</evidence>
<sequence>MPVASTSRKKLTRRRAASSEIEEDNAANEDDNNEMRAKGETVKKGKHARKEKQREEDHSDGQDNAETGVYDINEGDGGDDGDENHIDVENFTDQPLTRAELQKLNGLVLDWQMVNKKMQQSWSGVRSAAVAIASAGEDGEGEETLEEIDLLMRELIDISVEMAVHEKALHDIYQGVARGDSISDAMTRYQSGYEQEIKRYTEKTARQKYAKREEYTKFKEDIYEMLHPGTPIPPIKQLIPKENGDESDDDDDDLEVGGTTQDYKCPLSLRPLEDPVTSSICGHSFSAETIRSFFKGTELKRCPASGCVKSFRLSDCRPDKELAKKVKAWLRRNRRANENSDAEEVVE</sequence>
<evidence type="ECO:0000256" key="4">
    <source>
        <dbReference type="ARBA" id="ARBA00022679"/>
    </source>
</evidence>
<accession>A0A2A9P0B1</accession>
<dbReference type="AlphaFoldDB" id="A0A2A9P0B1"/>
<feature type="compositionally biased region" description="Basic and acidic residues" evidence="11">
    <location>
        <begin position="33"/>
        <end position="43"/>
    </location>
</feature>
<feature type="region of interest" description="Disordered" evidence="11">
    <location>
        <begin position="1"/>
        <end position="91"/>
    </location>
</feature>
<dbReference type="Pfam" id="PF11789">
    <property type="entry name" value="zf-Nse"/>
    <property type="match status" value="1"/>
</dbReference>
<evidence type="ECO:0000259" key="12">
    <source>
        <dbReference type="PROSITE" id="PS51044"/>
    </source>
</evidence>
<organism evidence="13 14">
    <name type="scientific">Amanita thiersii Skay4041</name>
    <dbReference type="NCBI Taxonomy" id="703135"/>
    <lineage>
        <taxon>Eukaryota</taxon>
        <taxon>Fungi</taxon>
        <taxon>Dikarya</taxon>
        <taxon>Basidiomycota</taxon>
        <taxon>Agaricomycotina</taxon>
        <taxon>Agaricomycetes</taxon>
        <taxon>Agaricomycetidae</taxon>
        <taxon>Agaricales</taxon>
        <taxon>Pluteineae</taxon>
        <taxon>Amanitaceae</taxon>
        <taxon>Amanita</taxon>
    </lineage>
</organism>
<reference evidence="13 14" key="1">
    <citation type="submission" date="2014-02" db="EMBL/GenBank/DDBJ databases">
        <title>Transposable element dynamics among asymbiotic and ectomycorrhizal Amanita fungi.</title>
        <authorList>
            <consortium name="DOE Joint Genome Institute"/>
            <person name="Hess J."/>
            <person name="Skrede I."/>
            <person name="Wolfe B."/>
            <person name="LaButti K."/>
            <person name="Ohm R.A."/>
            <person name="Grigoriev I.V."/>
            <person name="Pringle A."/>
        </authorList>
    </citation>
    <scope>NUCLEOTIDE SEQUENCE [LARGE SCALE GENOMIC DNA]</scope>
    <source>
        <strain evidence="13 14">SKay4041</strain>
    </source>
</reference>
<dbReference type="Gene3D" id="3.30.40.10">
    <property type="entry name" value="Zinc/RING finger domain, C3HC4 (zinc finger)"/>
    <property type="match status" value="1"/>
</dbReference>
<feature type="domain" description="SP-RING-type" evidence="12">
    <location>
        <begin position="250"/>
        <end position="331"/>
    </location>
</feature>
<dbReference type="GO" id="GO:0008270">
    <property type="term" value="F:zinc ion binding"/>
    <property type="evidence" value="ECO:0007669"/>
    <property type="project" value="UniProtKB-KW"/>
</dbReference>
<dbReference type="InterPro" id="IPR004181">
    <property type="entry name" value="Znf_MIZ"/>
</dbReference>
<dbReference type="PANTHER" id="PTHR21330">
    <property type="entry name" value="E3 SUMO-PROTEIN LIGASE NSE2"/>
    <property type="match status" value="1"/>
</dbReference>
<evidence type="ECO:0000256" key="9">
    <source>
        <dbReference type="ARBA" id="ARBA00023242"/>
    </source>
</evidence>
<comment type="pathway">
    <text evidence="2">Protein modification; protein sumoylation.</text>
</comment>
<feature type="compositionally biased region" description="Acidic residues" evidence="11">
    <location>
        <begin position="245"/>
        <end position="255"/>
    </location>
</feature>
<dbReference type="SUPFAM" id="SSF57850">
    <property type="entry name" value="RING/U-box"/>
    <property type="match status" value="1"/>
</dbReference>
<evidence type="ECO:0000313" key="13">
    <source>
        <dbReference type="EMBL" id="PFH53946.1"/>
    </source>
</evidence>
<evidence type="ECO:0000256" key="1">
    <source>
        <dbReference type="ARBA" id="ARBA00004123"/>
    </source>
</evidence>
<feature type="compositionally biased region" description="Basic and acidic residues" evidence="11">
    <location>
        <begin position="52"/>
        <end position="61"/>
    </location>
</feature>
<dbReference type="PROSITE" id="PS51044">
    <property type="entry name" value="ZF_SP_RING"/>
    <property type="match status" value="1"/>
</dbReference>
<dbReference type="CDD" id="cd16651">
    <property type="entry name" value="SPL-RING_NSE2"/>
    <property type="match status" value="1"/>
</dbReference>
<protein>
    <recommendedName>
        <fullName evidence="12">SP-RING-type domain-containing protein</fullName>
    </recommendedName>
</protein>
<keyword evidence="6 10" id="KW-0863">Zinc-finger</keyword>
<feature type="compositionally biased region" description="Acidic residues" evidence="11">
    <location>
        <begin position="73"/>
        <end position="82"/>
    </location>
</feature>
<keyword evidence="14" id="KW-1185">Reference proteome</keyword>
<dbReference type="Proteomes" id="UP000242287">
    <property type="component" value="Unassembled WGS sequence"/>
</dbReference>
<dbReference type="OrthoDB" id="26899at2759"/>
<keyword evidence="9" id="KW-0539">Nucleus</keyword>
<dbReference type="InterPro" id="IPR013083">
    <property type="entry name" value="Znf_RING/FYVE/PHD"/>
</dbReference>
<evidence type="ECO:0000256" key="3">
    <source>
        <dbReference type="ARBA" id="ARBA00008212"/>
    </source>
</evidence>
<dbReference type="EMBL" id="KZ301971">
    <property type="protein sequence ID" value="PFH53946.1"/>
    <property type="molecule type" value="Genomic_DNA"/>
</dbReference>
<evidence type="ECO:0000256" key="11">
    <source>
        <dbReference type="SAM" id="MobiDB-lite"/>
    </source>
</evidence>
<dbReference type="GO" id="GO:0000724">
    <property type="term" value="P:double-strand break repair via homologous recombination"/>
    <property type="evidence" value="ECO:0007669"/>
    <property type="project" value="InterPro"/>
</dbReference>
<evidence type="ECO:0000256" key="6">
    <source>
        <dbReference type="ARBA" id="ARBA00022771"/>
    </source>
</evidence>
<dbReference type="GO" id="GO:0016925">
    <property type="term" value="P:protein sumoylation"/>
    <property type="evidence" value="ECO:0007669"/>
    <property type="project" value="UniProtKB-UniPathway"/>
</dbReference>